<dbReference type="PANTHER" id="PTHR43790:SF9">
    <property type="entry name" value="GALACTOFURANOSE TRANSPORTER ATP-BINDING PROTEIN YTFR"/>
    <property type="match status" value="1"/>
</dbReference>
<evidence type="ECO:0000256" key="1">
    <source>
        <dbReference type="ARBA" id="ARBA00022448"/>
    </source>
</evidence>
<gene>
    <name evidence="6" type="primary">rbsA_7</name>
    <name evidence="6" type="ORF">SDC9_13417</name>
</gene>
<keyword evidence="2" id="KW-0677">Repeat</keyword>
<dbReference type="EMBL" id="VSSQ01000038">
    <property type="protein sequence ID" value="MPL67719.1"/>
    <property type="molecule type" value="Genomic_DNA"/>
</dbReference>
<dbReference type="InterPro" id="IPR017871">
    <property type="entry name" value="ABC_transporter-like_CS"/>
</dbReference>
<feature type="domain" description="ABC transporter" evidence="5">
    <location>
        <begin position="259"/>
        <end position="508"/>
    </location>
</feature>
<keyword evidence="3" id="KW-0547">Nucleotide-binding</keyword>
<dbReference type="GO" id="GO:0016887">
    <property type="term" value="F:ATP hydrolysis activity"/>
    <property type="evidence" value="ECO:0007669"/>
    <property type="project" value="InterPro"/>
</dbReference>
<proteinExistence type="predicted"/>
<protein>
    <submittedName>
        <fullName evidence="6">Ribose import ATP-binding protein RbsA</fullName>
        <ecNumber evidence="6">3.6.3.17</ecNumber>
    </submittedName>
</protein>
<feature type="domain" description="ABC transporter" evidence="5">
    <location>
        <begin position="12"/>
        <end position="250"/>
    </location>
</feature>
<dbReference type="PROSITE" id="PS50893">
    <property type="entry name" value="ABC_TRANSPORTER_2"/>
    <property type="match status" value="2"/>
</dbReference>
<evidence type="ECO:0000259" key="5">
    <source>
        <dbReference type="PROSITE" id="PS50893"/>
    </source>
</evidence>
<dbReference type="Gene3D" id="3.40.50.300">
    <property type="entry name" value="P-loop containing nucleotide triphosphate hydrolases"/>
    <property type="match status" value="2"/>
</dbReference>
<keyword evidence="6" id="KW-0378">Hydrolase</keyword>
<dbReference type="SMART" id="SM00382">
    <property type="entry name" value="AAA"/>
    <property type="match status" value="2"/>
</dbReference>
<dbReference type="AlphaFoldDB" id="A0A644TM36"/>
<sequence length="508" mass="56845">MVSQRYMSVEICKIENISKIYPGVRALDDVSMEIRKGEIHGIIGKNGAGKSTLVNILAGSTSFTSGKITINGEEIPQNYNPYIAEKFSLFLVPQNPSILPERSILENLFSGYLIKNKHRFIDKKKMYEKASEIIDKFNLNLNPDQEMGLLPIDTQKLLLFGKAAYITNANIFMLDEITASLSAAERILIEKVLEDLKREKKSILFISHHLKEILQYCDRVTVLRDGRKVETTYIDEVSEETLASMIVGKDVKEYKASEKHAIDSQKTPILEVVDFKVSADGPENSFILDPNEVLGIAGIEGCGKDELFGFLSGSKKGSSGTILLAGQECSCENPFESINKGIVYLPRDREVESIFHGLSIKDNMMQLFIKQCKTKMGTLDFRSLNEKAQAYCRDLNIKIASLEDEIDSLSGGNKQKVIVSRVMSIGPKVLILNEPTQGVDIGAKQEILRIVREEMPDDAGIIISSESVQEMMAICDRIAVMYRGKIVKFYAREDFSEDEIYLSMQGSL</sequence>
<name>A0A644TM36_9ZZZZ</name>
<evidence type="ECO:0000256" key="2">
    <source>
        <dbReference type="ARBA" id="ARBA00022737"/>
    </source>
</evidence>
<dbReference type="Pfam" id="PF00005">
    <property type="entry name" value="ABC_tran"/>
    <property type="match status" value="2"/>
</dbReference>
<comment type="caution">
    <text evidence="6">The sequence shown here is derived from an EMBL/GenBank/DDBJ whole genome shotgun (WGS) entry which is preliminary data.</text>
</comment>
<keyword evidence="1" id="KW-0813">Transport</keyword>
<dbReference type="CDD" id="cd03216">
    <property type="entry name" value="ABC_Carb_Monos_I"/>
    <property type="match status" value="1"/>
</dbReference>
<keyword evidence="4 6" id="KW-0067">ATP-binding</keyword>
<dbReference type="InterPro" id="IPR003439">
    <property type="entry name" value="ABC_transporter-like_ATP-bd"/>
</dbReference>
<dbReference type="InterPro" id="IPR003593">
    <property type="entry name" value="AAA+_ATPase"/>
</dbReference>
<dbReference type="CDD" id="cd03215">
    <property type="entry name" value="ABC_Carb_Monos_II"/>
    <property type="match status" value="1"/>
</dbReference>
<reference evidence="6" key="1">
    <citation type="submission" date="2019-08" db="EMBL/GenBank/DDBJ databases">
        <authorList>
            <person name="Kucharzyk K."/>
            <person name="Murdoch R.W."/>
            <person name="Higgins S."/>
            <person name="Loffler F."/>
        </authorList>
    </citation>
    <scope>NUCLEOTIDE SEQUENCE</scope>
</reference>
<dbReference type="PROSITE" id="PS00211">
    <property type="entry name" value="ABC_TRANSPORTER_1"/>
    <property type="match status" value="1"/>
</dbReference>
<dbReference type="PANTHER" id="PTHR43790">
    <property type="entry name" value="CARBOHYDRATE TRANSPORT ATP-BINDING PROTEIN MG119-RELATED"/>
    <property type="match status" value="1"/>
</dbReference>
<evidence type="ECO:0000256" key="4">
    <source>
        <dbReference type="ARBA" id="ARBA00022840"/>
    </source>
</evidence>
<organism evidence="6">
    <name type="scientific">bioreactor metagenome</name>
    <dbReference type="NCBI Taxonomy" id="1076179"/>
    <lineage>
        <taxon>unclassified sequences</taxon>
        <taxon>metagenomes</taxon>
        <taxon>ecological metagenomes</taxon>
    </lineage>
</organism>
<accession>A0A644TM36</accession>
<dbReference type="EC" id="3.6.3.17" evidence="6"/>
<dbReference type="GO" id="GO:0005524">
    <property type="term" value="F:ATP binding"/>
    <property type="evidence" value="ECO:0007669"/>
    <property type="project" value="UniProtKB-KW"/>
</dbReference>
<evidence type="ECO:0000256" key="3">
    <source>
        <dbReference type="ARBA" id="ARBA00022741"/>
    </source>
</evidence>
<dbReference type="SUPFAM" id="SSF52540">
    <property type="entry name" value="P-loop containing nucleoside triphosphate hydrolases"/>
    <property type="match status" value="2"/>
</dbReference>
<dbReference type="InterPro" id="IPR027417">
    <property type="entry name" value="P-loop_NTPase"/>
</dbReference>
<dbReference type="InterPro" id="IPR050107">
    <property type="entry name" value="ABC_carbohydrate_import_ATPase"/>
</dbReference>
<evidence type="ECO:0000313" key="6">
    <source>
        <dbReference type="EMBL" id="MPL67719.1"/>
    </source>
</evidence>